<name>A0ABN1HK71_9ACTN</name>
<protein>
    <recommendedName>
        <fullName evidence="4">Secreted protein</fullName>
    </recommendedName>
</protein>
<reference evidence="2 3" key="1">
    <citation type="journal article" date="2019" name="Int. J. Syst. Evol. Microbiol.">
        <title>The Global Catalogue of Microorganisms (GCM) 10K type strain sequencing project: providing services to taxonomists for standard genome sequencing and annotation.</title>
        <authorList>
            <consortium name="The Broad Institute Genomics Platform"/>
            <consortium name="The Broad Institute Genome Sequencing Center for Infectious Disease"/>
            <person name="Wu L."/>
            <person name="Ma J."/>
        </authorList>
    </citation>
    <scope>NUCLEOTIDE SEQUENCE [LARGE SCALE GENOMIC DNA]</scope>
    <source>
        <strain evidence="2 3">JCM 10367</strain>
    </source>
</reference>
<comment type="caution">
    <text evidence="2">The sequence shown here is derived from an EMBL/GenBank/DDBJ whole genome shotgun (WGS) entry which is preliminary data.</text>
</comment>
<feature type="compositionally biased region" description="Low complexity" evidence="1">
    <location>
        <begin position="239"/>
        <end position="251"/>
    </location>
</feature>
<organism evidence="2 3">
    <name type="scientific">Streptomyces thermocarboxydovorans</name>
    <dbReference type="NCBI Taxonomy" id="59298"/>
    <lineage>
        <taxon>Bacteria</taxon>
        <taxon>Bacillati</taxon>
        <taxon>Actinomycetota</taxon>
        <taxon>Actinomycetes</taxon>
        <taxon>Kitasatosporales</taxon>
        <taxon>Streptomycetaceae</taxon>
        <taxon>Streptomyces</taxon>
    </lineage>
</organism>
<evidence type="ECO:0000313" key="2">
    <source>
        <dbReference type="EMBL" id="GAA0656380.1"/>
    </source>
</evidence>
<dbReference type="EMBL" id="BAAAGU010000040">
    <property type="protein sequence ID" value="GAA0656380.1"/>
    <property type="molecule type" value="Genomic_DNA"/>
</dbReference>
<feature type="region of interest" description="Disordered" evidence="1">
    <location>
        <begin position="75"/>
        <end position="98"/>
    </location>
</feature>
<feature type="compositionally biased region" description="Low complexity" evidence="1">
    <location>
        <begin position="340"/>
        <end position="356"/>
    </location>
</feature>
<evidence type="ECO:0008006" key="4">
    <source>
        <dbReference type="Google" id="ProtNLM"/>
    </source>
</evidence>
<evidence type="ECO:0000256" key="1">
    <source>
        <dbReference type="SAM" id="MobiDB-lite"/>
    </source>
</evidence>
<keyword evidence="3" id="KW-1185">Reference proteome</keyword>
<proteinExistence type="predicted"/>
<feature type="region of interest" description="Disordered" evidence="1">
    <location>
        <begin position="232"/>
        <end position="399"/>
    </location>
</feature>
<dbReference type="Proteomes" id="UP001500724">
    <property type="component" value="Unassembled WGS sequence"/>
</dbReference>
<sequence length="434" mass="43402">MPLLTWPAVVPGAAMRAMRVAARSRALHWAWRVVLLAGTVFVLGVLCGERARAAEPAPMPQDSLAAGVVSDAGSVLTGSSGTGGARTDSGDESPGPVRAVVERTVRAVEEPVEEPVRDAVGDVARSAAGDEVRTAVGGTAGQAADHRVGKPIGDIAGKTVGDAVGKTARDVVGKTARDVVGKTVGGLMGKSVGEPAGVGRNVPALPELPRVQLPGLPRLPELPGVQLPDVQPLPELPKLPDLPSLPVLPGLTDPEPLPEVPGDLEAPQRTLPAPLAPETGQKPAPESGRSPEPGSSPALPPAGDASTSGDRTEKRVAVAPAAVHGPKPALTDITAGLDISPGSAPARADGSAAGLADGAGGAVPAPFPGVPGDRPDGSQGGRSAADHGQSRSGDLQAVAAHPCRPQLVLAPGARAYAGASETRDRYEDVPVPPA</sequence>
<evidence type="ECO:0000313" key="3">
    <source>
        <dbReference type="Proteomes" id="UP001500724"/>
    </source>
</evidence>
<feature type="compositionally biased region" description="Low complexity" evidence="1">
    <location>
        <begin position="283"/>
        <end position="297"/>
    </location>
</feature>
<gene>
    <name evidence="2" type="ORF">GCM10009535_39200</name>
</gene>
<accession>A0ABN1HK71</accession>